<evidence type="ECO:0000256" key="1">
    <source>
        <dbReference type="SAM" id="SignalP"/>
    </source>
</evidence>
<reference evidence="2 3" key="1">
    <citation type="submission" date="2011-01" db="EMBL/GenBank/DDBJ databases">
        <title>Whole genome sequence of Amphibacillus xylinus NBRC 15112.</title>
        <authorList>
            <person name="Nakazawa H."/>
            <person name="Katano Y."/>
            <person name="Nakamura S."/>
            <person name="Sasagawa M."/>
            <person name="Fukada J."/>
            <person name="Arai T."/>
            <person name="Sasakura N."/>
            <person name="Mochizuki D."/>
            <person name="Hosoyama A."/>
            <person name="Harada K."/>
            <person name="Horikawa H."/>
            <person name="Kato Y."/>
            <person name="Harada T."/>
            <person name="Sasaki K."/>
            <person name="Sekiguchi M."/>
            <person name="Hodoyama M."/>
            <person name="Nishiko R."/>
            <person name="Narita H."/>
            <person name="Hanamaki A."/>
            <person name="Hata C."/>
            <person name="Konno Y."/>
            <person name="Niimura Y."/>
            <person name="Yamazaki S."/>
            <person name="Fujita N."/>
        </authorList>
    </citation>
    <scope>NUCLEOTIDE SEQUENCE [LARGE SCALE GENOMIC DNA]</scope>
    <source>
        <strain evidence="3">ATCC 51415 / DSM 6626 / JCM 7361 / LMG 17667 / NBRC 15112 / Ep01</strain>
    </source>
</reference>
<evidence type="ECO:0000313" key="2">
    <source>
        <dbReference type="EMBL" id="BAM47107.1"/>
    </source>
</evidence>
<keyword evidence="1" id="KW-0732">Signal</keyword>
<evidence type="ECO:0008006" key="4">
    <source>
        <dbReference type="Google" id="ProtNLM"/>
    </source>
</evidence>
<feature type="chain" id="PRO_5038366604" description="Lipoprotein" evidence="1">
    <location>
        <begin position="23"/>
        <end position="196"/>
    </location>
</feature>
<proteinExistence type="predicted"/>
<dbReference type="OrthoDB" id="2891652at2"/>
<protein>
    <recommendedName>
        <fullName evidence="4">Lipoprotein</fullName>
    </recommendedName>
</protein>
<gene>
    <name evidence="2" type="ordered locus">AXY_09750</name>
</gene>
<feature type="signal peptide" evidence="1">
    <location>
        <begin position="1"/>
        <end position="22"/>
    </location>
</feature>
<organism evidence="2 3">
    <name type="scientific">Amphibacillus xylanus (strain ATCC 51415 / DSM 6626 / JCM 7361 / LMG 17667 / NBRC 15112 / Ep01)</name>
    <dbReference type="NCBI Taxonomy" id="698758"/>
    <lineage>
        <taxon>Bacteria</taxon>
        <taxon>Bacillati</taxon>
        <taxon>Bacillota</taxon>
        <taxon>Bacilli</taxon>
        <taxon>Bacillales</taxon>
        <taxon>Bacillaceae</taxon>
        <taxon>Amphibacillus</taxon>
    </lineage>
</organism>
<dbReference type="EMBL" id="AP012050">
    <property type="protein sequence ID" value="BAM47107.1"/>
    <property type="molecule type" value="Genomic_DNA"/>
</dbReference>
<evidence type="ECO:0000313" key="3">
    <source>
        <dbReference type="Proteomes" id="UP000006294"/>
    </source>
</evidence>
<name>K0J1Y4_AMPXN</name>
<keyword evidence="3" id="KW-1185">Reference proteome</keyword>
<dbReference type="AlphaFoldDB" id="K0J1Y4"/>
<dbReference type="Proteomes" id="UP000006294">
    <property type="component" value="Chromosome"/>
</dbReference>
<dbReference type="KEGG" id="axl:AXY_09750"/>
<sequence>MRKSYLFIAIVVSLLLVGCNHTEDSTINENTEPTIVYPSRMTYSLRELTKEAEIIAELTVTELVEVIEVEHHEFFTQEHSVYKATVNNYLHNELGYDDEIEVLQVGGPNWRYSDDPLLEIGETYLLFLDNREDPNLGTNLVMTGGPTGRFNKIDDVYVRQLGHTGEGNLSRLTIQDLGKAINDVSEEINIDLSILE</sequence>
<dbReference type="PROSITE" id="PS51257">
    <property type="entry name" value="PROKAR_LIPOPROTEIN"/>
    <property type="match status" value="1"/>
</dbReference>
<dbReference type="HOGENOM" id="CLU_1387765_0_0_9"/>
<dbReference type="RefSeq" id="WP_015009712.1">
    <property type="nucleotide sequence ID" value="NC_018704.1"/>
</dbReference>
<accession>K0J1Y4</accession>